<sequence length="90" mass="10486">MKPITEAIDIMASMINMQKKAISKEEEREQAYISYDAAENACEKQRHVVEIAKKVMHAAEEGYKGIFEPWRILISKWVPREETCTDKRDV</sequence>
<dbReference type="AlphaFoldDB" id="H8ZGB7"/>
<dbReference type="Proteomes" id="UP000005622">
    <property type="component" value="Unassembled WGS sequence"/>
</dbReference>
<name>H8ZGB7_NEMA1</name>
<protein>
    <submittedName>
        <fullName evidence="1">Uncharacterized protein</fullName>
    </submittedName>
</protein>
<evidence type="ECO:0000313" key="1">
    <source>
        <dbReference type="EMBL" id="EHY64316.1"/>
    </source>
</evidence>
<organism evidence="1">
    <name type="scientific">Nematocida ausubeli (strain ATCC PRA-371 / ERTm2)</name>
    <name type="common">Nematode killer fungus</name>
    <dbReference type="NCBI Taxonomy" id="1913371"/>
    <lineage>
        <taxon>Eukaryota</taxon>
        <taxon>Fungi</taxon>
        <taxon>Fungi incertae sedis</taxon>
        <taxon>Microsporidia</taxon>
        <taxon>Nematocida</taxon>
    </lineage>
</organism>
<accession>H8ZGB7</accession>
<gene>
    <name evidence="1" type="ORF">NERG_02638</name>
</gene>
<reference evidence="1" key="1">
    <citation type="submission" date="2011-03" db="EMBL/GenBank/DDBJ databases">
        <title>The Genome Sequence of Nematocida sp1 strain ERTm2.</title>
        <authorList>
            <consortium name="The Broad Institute Genome Sequencing Platform"/>
            <consortium name="The Broad Institute Genome Sequencing Center for Infectious Disease"/>
            <person name="Cuomo C."/>
            <person name="Troemel E."/>
            <person name="Young S.K."/>
            <person name="Zeng Q."/>
            <person name="Gargeya S."/>
            <person name="Fitzgerald M."/>
            <person name="Haas B."/>
            <person name="Abouelleil A."/>
            <person name="Alvarado L."/>
            <person name="Arachchi H.M."/>
            <person name="Berlin A."/>
            <person name="Brown A."/>
            <person name="Chapman S.B."/>
            <person name="Chen Z."/>
            <person name="Dunbar C."/>
            <person name="Freedman E."/>
            <person name="Gearin G."/>
            <person name="Gellesch M."/>
            <person name="Goldberg J."/>
            <person name="Griggs A."/>
            <person name="Gujja S."/>
            <person name="Heilman E.R."/>
            <person name="Heiman D."/>
            <person name="Howarth C."/>
            <person name="Larson L."/>
            <person name="Lui A."/>
            <person name="MacDonald P.J.P."/>
            <person name="Mehta T."/>
            <person name="Montmayeur A."/>
            <person name="Murphy C."/>
            <person name="Neiman D."/>
            <person name="Pearson M."/>
            <person name="Priest M."/>
            <person name="Roberts A."/>
            <person name="Saif S."/>
            <person name="Shea T."/>
            <person name="Shenoy N."/>
            <person name="Sisk P."/>
            <person name="Stolte C."/>
            <person name="Sykes S."/>
            <person name="White J."/>
            <person name="Yandava C."/>
            <person name="Wortman J."/>
            <person name="Nusbaum C."/>
            <person name="Birren B."/>
        </authorList>
    </citation>
    <scope>NUCLEOTIDE SEQUENCE</scope>
    <source>
        <strain evidence="1">ERTm2</strain>
    </source>
</reference>
<dbReference type="HOGENOM" id="CLU_188565_0_0_1"/>
<dbReference type="EMBL" id="JH604650">
    <property type="protein sequence ID" value="EHY64316.1"/>
    <property type="molecule type" value="Genomic_DNA"/>
</dbReference>
<proteinExistence type="predicted"/>